<comment type="caution">
    <text evidence="2">The sequence shown here is derived from an EMBL/GenBank/DDBJ whole genome shotgun (WGS) entry which is preliminary data.</text>
</comment>
<keyword evidence="2" id="KW-0378">Hydrolase</keyword>
<dbReference type="RefSeq" id="WP_253762099.1">
    <property type="nucleotide sequence ID" value="NZ_JAMZDZ010000001.1"/>
</dbReference>
<dbReference type="EC" id="3.5.1.-" evidence="2"/>
<dbReference type="GO" id="GO:0016787">
    <property type="term" value="F:hydrolase activity"/>
    <property type="evidence" value="ECO:0007669"/>
    <property type="project" value="UniProtKB-KW"/>
</dbReference>
<sequence length="241" mass="26133">MEQLEALPEDWTRALAIAAHPDDLEYGAAGAVARWTAVGKDVRYLMVTRGEAGIDGIAPAECAPLREAEERAGAELVGVEIVEFLDHRDGIIEYGLPLRRDLAAAIRRHQPELVITGNYHDSWPGGGWNTPDHRHTGRAVLDAVADAGNRWIFPELAEEGLQPWNGVRYVAVGGSPQPTHAVDITGTFDRAVASLEAHRAYLAGLGDHPMASARGFLEFLADQVAPAFGGRRATAFELLRF</sequence>
<dbReference type="EMBL" id="JBHSAY010000035">
    <property type="protein sequence ID" value="MFC4136919.1"/>
    <property type="molecule type" value="Genomic_DNA"/>
</dbReference>
<proteinExistence type="predicted"/>
<keyword evidence="3" id="KW-1185">Reference proteome</keyword>
<reference evidence="3" key="1">
    <citation type="journal article" date="2019" name="Int. J. Syst. Evol. Microbiol.">
        <title>The Global Catalogue of Microorganisms (GCM) 10K type strain sequencing project: providing services to taxonomists for standard genome sequencing and annotation.</title>
        <authorList>
            <consortium name="The Broad Institute Genomics Platform"/>
            <consortium name="The Broad Institute Genome Sequencing Center for Infectious Disease"/>
            <person name="Wu L."/>
            <person name="Ma J."/>
        </authorList>
    </citation>
    <scope>NUCLEOTIDE SEQUENCE [LARGE SCALE GENOMIC DNA]</scope>
    <source>
        <strain evidence="3">CGMCC 4.7289</strain>
    </source>
</reference>
<dbReference type="SUPFAM" id="SSF102588">
    <property type="entry name" value="LmbE-like"/>
    <property type="match status" value="1"/>
</dbReference>
<dbReference type="Pfam" id="PF02585">
    <property type="entry name" value="PIG-L"/>
    <property type="match status" value="1"/>
</dbReference>
<dbReference type="PANTHER" id="PTHR12993">
    <property type="entry name" value="N-ACETYLGLUCOSAMINYL-PHOSPHATIDYLINOSITOL DE-N-ACETYLASE-RELATED"/>
    <property type="match status" value="1"/>
</dbReference>
<evidence type="ECO:0000313" key="2">
    <source>
        <dbReference type="EMBL" id="MFC4136919.1"/>
    </source>
</evidence>
<evidence type="ECO:0000256" key="1">
    <source>
        <dbReference type="ARBA" id="ARBA00022833"/>
    </source>
</evidence>
<protein>
    <submittedName>
        <fullName evidence="2">PIG-L deacetylase family protein</fullName>
        <ecNumber evidence="2">3.5.1.-</ecNumber>
    </submittedName>
</protein>
<dbReference type="Proteomes" id="UP001595816">
    <property type="component" value="Unassembled WGS sequence"/>
</dbReference>
<organism evidence="2 3">
    <name type="scientific">Hamadaea flava</name>
    <dbReference type="NCBI Taxonomy" id="1742688"/>
    <lineage>
        <taxon>Bacteria</taxon>
        <taxon>Bacillati</taxon>
        <taxon>Actinomycetota</taxon>
        <taxon>Actinomycetes</taxon>
        <taxon>Micromonosporales</taxon>
        <taxon>Micromonosporaceae</taxon>
        <taxon>Hamadaea</taxon>
    </lineage>
</organism>
<dbReference type="InterPro" id="IPR024078">
    <property type="entry name" value="LmbE-like_dom_sf"/>
</dbReference>
<keyword evidence="1" id="KW-0862">Zinc</keyword>
<evidence type="ECO:0000313" key="3">
    <source>
        <dbReference type="Proteomes" id="UP001595816"/>
    </source>
</evidence>
<dbReference type="PANTHER" id="PTHR12993:SF28">
    <property type="entry name" value="LMBE FAMILY PROTEIN"/>
    <property type="match status" value="1"/>
</dbReference>
<name>A0ABV8M476_9ACTN</name>
<dbReference type="InterPro" id="IPR003737">
    <property type="entry name" value="GlcNAc_PI_deacetylase-related"/>
</dbReference>
<gene>
    <name evidence="2" type="ORF">ACFOZ4_40475</name>
</gene>
<dbReference type="Gene3D" id="3.40.50.10320">
    <property type="entry name" value="LmbE-like"/>
    <property type="match status" value="1"/>
</dbReference>
<accession>A0ABV8M476</accession>